<protein>
    <submittedName>
        <fullName evidence="1">Uncharacterized protein</fullName>
    </submittedName>
</protein>
<name>A0A9D4UEI5_ADICA</name>
<keyword evidence="2" id="KW-1185">Reference proteome</keyword>
<dbReference type="OrthoDB" id="2963168at2759"/>
<comment type="caution">
    <text evidence="1">The sequence shown here is derived from an EMBL/GenBank/DDBJ whole genome shotgun (WGS) entry which is preliminary data.</text>
</comment>
<accession>A0A9D4UEI5</accession>
<reference evidence="1" key="1">
    <citation type="submission" date="2021-01" db="EMBL/GenBank/DDBJ databases">
        <title>Adiantum capillus-veneris genome.</title>
        <authorList>
            <person name="Fang Y."/>
            <person name="Liao Q."/>
        </authorList>
    </citation>
    <scope>NUCLEOTIDE SEQUENCE</scope>
    <source>
        <strain evidence="1">H3</strain>
        <tissue evidence="1">Leaf</tissue>
    </source>
</reference>
<gene>
    <name evidence="1" type="ORF">GOP47_0018473</name>
</gene>
<sequence length="81" mass="8875">MLSTTTRVVVALDFGTMFSSFTYGKPSERDEVFKVYEWPSASRVGAKPYCKMHPLQHLASLSSSSIGVGLVSYRTLGPLSL</sequence>
<organism evidence="1 2">
    <name type="scientific">Adiantum capillus-veneris</name>
    <name type="common">Maidenhair fern</name>
    <dbReference type="NCBI Taxonomy" id="13818"/>
    <lineage>
        <taxon>Eukaryota</taxon>
        <taxon>Viridiplantae</taxon>
        <taxon>Streptophyta</taxon>
        <taxon>Embryophyta</taxon>
        <taxon>Tracheophyta</taxon>
        <taxon>Polypodiopsida</taxon>
        <taxon>Polypodiidae</taxon>
        <taxon>Polypodiales</taxon>
        <taxon>Pteridineae</taxon>
        <taxon>Pteridaceae</taxon>
        <taxon>Vittarioideae</taxon>
        <taxon>Adiantum</taxon>
    </lineage>
</organism>
<dbReference type="Proteomes" id="UP000886520">
    <property type="component" value="Chromosome 18"/>
</dbReference>
<dbReference type="AlphaFoldDB" id="A0A9D4UEI5"/>
<evidence type="ECO:0000313" key="2">
    <source>
        <dbReference type="Proteomes" id="UP000886520"/>
    </source>
</evidence>
<proteinExistence type="predicted"/>
<dbReference type="EMBL" id="JABFUD020000018">
    <property type="protein sequence ID" value="KAI5065849.1"/>
    <property type="molecule type" value="Genomic_DNA"/>
</dbReference>
<evidence type="ECO:0000313" key="1">
    <source>
        <dbReference type="EMBL" id="KAI5065849.1"/>
    </source>
</evidence>